<evidence type="ECO:0000313" key="2">
    <source>
        <dbReference type="Proteomes" id="UP000318704"/>
    </source>
</evidence>
<dbReference type="EMBL" id="CP037920">
    <property type="protein sequence ID" value="QDT96276.1"/>
    <property type="molecule type" value="Genomic_DNA"/>
</dbReference>
<dbReference type="KEGG" id="gaw:V144x_17300"/>
<dbReference type="RefSeq" id="WP_144984112.1">
    <property type="nucleotide sequence ID" value="NZ_CP037920.1"/>
</dbReference>
<evidence type="ECO:0000313" key="1">
    <source>
        <dbReference type="EMBL" id="QDT96276.1"/>
    </source>
</evidence>
<gene>
    <name evidence="1" type="ORF">V144x_17300</name>
</gene>
<reference evidence="1 2" key="1">
    <citation type="submission" date="2019-03" db="EMBL/GenBank/DDBJ databases">
        <title>Deep-cultivation of Planctomycetes and their phenomic and genomic characterization uncovers novel biology.</title>
        <authorList>
            <person name="Wiegand S."/>
            <person name="Jogler M."/>
            <person name="Boedeker C."/>
            <person name="Pinto D."/>
            <person name="Vollmers J."/>
            <person name="Rivas-Marin E."/>
            <person name="Kohn T."/>
            <person name="Peeters S.H."/>
            <person name="Heuer A."/>
            <person name="Rast P."/>
            <person name="Oberbeckmann S."/>
            <person name="Bunk B."/>
            <person name="Jeske O."/>
            <person name="Meyerdierks A."/>
            <person name="Storesund J.E."/>
            <person name="Kallscheuer N."/>
            <person name="Luecker S."/>
            <person name="Lage O.M."/>
            <person name="Pohl T."/>
            <person name="Merkel B.J."/>
            <person name="Hornburger P."/>
            <person name="Mueller R.-W."/>
            <person name="Bruemmer F."/>
            <person name="Labrenz M."/>
            <person name="Spormann A.M."/>
            <person name="Op den Camp H."/>
            <person name="Overmann J."/>
            <person name="Amann R."/>
            <person name="Jetten M.S.M."/>
            <person name="Mascher T."/>
            <person name="Medema M.H."/>
            <person name="Devos D.P."/>
            <person name="Kaster A.-K."/>
            <person name="Ovreas L."/>
            <person name="Rohde M."/>
            <person name="Galperin M.Y."/>
            <person name="Jogler C."/>
        </authorList>
    </citation>
    <scope>NUCLEOTIDE SEQUENCE [LARGE SCALE GENOMIC DNA]</scope>
    <source>
        <strain evidence="1 2">V144</strain>
    </source>
</reference>
<protein>
    <submittedName>
        <fullName evidence="1">Uncharacterized protein</fullName>
    </submittedName>
</protein>
<organism evidence="1 2">
    <name type="scientific">Gimesia aquarii</name>
    <dbReference type="NCBI Taxonomy" id="2527964"/>
    <lineage>
        <taxon>Bacteria</taxon>
        <taxon>Pseudomonadati</taxon>
        <taxon>Planctomycetota</taxon>
        <taxon>Planctomycetia</taxon>
        <taxon>Planctomycetales</taxon>
        <taxon>Planctomycetaceae</taxon>
        <taxon>Gimesia</taxon>
    </lineage>
</organism>
<accession>A0A517VTE1</accession>
<dbReference type="AlphaFoldDB" id="A0A517VTE1"/>
<proteinExistence type="predicted"/>
<dbReference type="Proteomes" id="UP000318704">
    <property type="component" value="Chromosome"/>
</dbReference>
<name>A0A517VTE1_9PLAN</name>
<sequence>MTDNLPAILGEPSTDNFPATVNAEIGYLSQARELLDAGFPDHSLLDIWNAAVHNLRRRLEAYGIELFVSAVKDEAGRKKYDKDGETLGERWSGVDDLTLINGATKLGVLNKKAGKSLEMINWMRNHASPAHGSDDSVKAEEVYGLALMLEVNLFKAEMPDPGHSPSGLFEPIKSSELSEENEEILKDQIRAFKPGDIRLTFGFLLDMICKGESPSHENASKLFPNAWERANEDLMKSAGQRYHSYLVDPDSDSSDDKGAKIRVLETLVKVKGIKYIPDAARASLYRHTIKKLAKAKDTSYGWTDEEKAAKALAQFGPHVPSIAFEDVYQEILAVWCGNYWGRSDSHVILKPFIDAINSNQLMTLARMFKDNERANGELFQNKPRVKAKSLLDYIQGKLTIQASIDEIDEIKDLIDDM</sequence>